<dbReference type="InterPro" id="IPR017871">
    <property type="entry name" value="ABC_transporter-like_CS"/>
</dbReference>
<dbReference type="InterPro" id="IPR039421">
    <property type="entry name" value="Type_1_exporter"/>
</dbReference>
<keyword evidence="7 8" id="KW-0472">Membrane</keyword>
<evidence type="ECO:0000256" key="3">
    <source>
        <dbReference type="ARBA" id="ARBA00022692"/>
    </source>
</evidence>
<dbReference type="PANTHER" id="PTHR24221:SF654">
    <property type="entry name" value="ATP-BINDING CASSETTE SUB-FAMILY B MEMBER 6"/>
    <property type="match status" value="1"/>
</dbReference>
<protein>
    <submittedName>
        <fullName evidence="11">ABC transporter ATP-binding protein</fullName>
    </submittedName>
</protein>
<dbReference type="InterPro" id="IPR036640">
    <property type="entry name" value="ABC1_TM_sf"/>
</dbReference>
<dbReference type="GO" id="GO:0016887">
    <property type="term" value="F:ATP hydrolysis activity"/>
    <property type="evidence" value="ECO:0007669"/>
    <property type="project" value="InterPro"/>
</dbReference>
<dbReference type="SMART" id="SM00382">
    <property type="entry name" value="AAA"/>
    <property type="match status" value="1"/>
</dbReference>
<keyword evidence="4" id="KW-0547">Nucleotide-binding</keyword>
<dbReference type="GO" id="GO:0005737">
    <property type="term" value="C:cytoplasm"/>
    <property type="evidence" value="ECO:0007669"/>
    <property type="project" value="UniProtKB-ARBA"/>
</dbReference>
<evidence type="ECO:0000256" key="6">
    <source>
        <dbReference type="ARBA" id="ARBA00022989"/>
    </source>
</evidence>
<evidence type="ECO:0000256" key="5">
    <source>
        <dbReference type="ARBA" id="ARBA00022840"/>
    </source>
</evidence>
<evidence type="ECO:0000313" key="12">
    <source>
        <dbReference type="Proteomes" id="UP000229647"/>
    </source>
</evidence>
<dbReference type="InterPro" id="IPR027417">
    <property type="entry name" value="P-loop_NTPase"/>
</dbReference>
<organism evidence="11 12">
    <name type="scientific">Candidatus Roizmanbacteria bacterium CG_4_9_14_3_um_filter_33_18</name>
    <dbReference type="NCBI Taxonomy" id="1974841"/>
    <lineage>
        <taxon>Bacteria</taxon>
        <taxon>Candidatus Roizmaniibacteriota</taxon>
    </lineage>
</organism>
<dbReference type="Pfam" id="PF00664">
    <property type="entry name" value="ABC_membrane"/>
    <property type="match status" value="1"/>
</dbReference>
<dbReference type="Proteomes" id="UP000229647">
    <property type="component" value="Unassembled WGS sequence"/>
</dbReference>
<feature type="transmembrane region" description="Helical" evidence="8">
    <location>
        <begin position="261"/>
        <end position="280"/>
    </location>
</feature>
<dbReference type="GO" id="GO:0034040">
    <property type="term" value="F:ATPase-coupled lipid transmembrane transporter activity"/>
    <property type="evidence" value="ECO:0007669"/>
    <property type="project" value="TreeGrafter"/>
</dbReference>
<feature type="domain" description="ABC transmembrane type-1" evidence="10">
    <location>
        <begin position="28"/>
        <end position="311"/>
    </location>
</feature>
<dbReference type="SUPFAM" id="SSF90123">
    <property type="entry name" value="ABC transporter transmembrane region"/>
    <property type="match status" value="1"/>
</dbReference>
<comment type="subcellular location">
    <subcellularLocation>
        <location evidence="1">Cell membrane</location>
        <topology evidence="1">Multi-pass membrane protein</topology>
    </subcellularLocation>
</comment>
<dbReference type="PROSITE" id="PS00211">
    <property type="entry name" value="ABC_TRANSPORTER_1"/>
    <property type="match status" value="1"/>
</dbReference>
<reference evidence="12" key="1">
    <citation type="submission" date="2017-09" db="EMBL/GenBank/DDBJ databases">
        <title>Depth-based differentiation of microbial function through sediment-hosted aquifers and enrichment of novel symbionts in the deep terrestrial subsurface.</title>
        <authorList>
            <person name="Probst A.J."/>
            <person name="Ladd B."/>
            <person name="Jarett J.K."/>
            <person name="Geller-Mcgrath D.E."/>
            <person name="Sieber C.M.K."/>
            <person name="Emerson J.B."/>
            <person name="Anantharaman K."/>
            <person name="Thomas B.C."/>
            <person name="Malmstrom R."/>
            <person name="Stieglmeier M."/>
            <person name="Klingl A."/>
            <person name="Woyke T."/>
            <person name="Ryan C.M."/>
            <person name="Banfield J.F."/>
        </authorList>
    </citation>
    <scope>NUCLEOTIDE SEQUENCE [LARGE SCALE GENOMIC DNA]</scope>
</reference>
<dbReference type="AlphaFoldDB" id="A0A2M7XY89"/>
<accession>A0A2M7XY89</accession>
<feature type="transmembrane region" description="Helical" evidence="8">
    <location>
        <begin position="139"/>
        <end position="161"/>
    </location>
</feature>
<evidence type="ECO:0000256" key="1">
    <source>
        <dbReference type="ARBA" id="ARBA00004651"/>
    </source>
</evidence>
<evidence type="ECO:0000256" key="7">
    <source>
        <dbReference type="ARBA" id="ARBA00023136"/>
    </source>
</evidence>
<comment type="caution">
    <text evidence="11">The sequence shown here is derived from an EMBL/GenBank/DDBJ whole genome shotgun (WGS) entry which is preliminary data.</text>
</comment>
<dbReference type="InterPro" id="IPR003439">
    <property type="entry name" value="ABC_transporter-like_ATP-bd"/>
</dbReference>
<dbReference type="InterPro" id="IPR003593">
    <property type="entry name" value="AAA+_ATPase"/>
</dbReference>
<proteinExistence type="predicted"/>
<evidence type="ECO:0000313" key="11">
    <source>
        <dbReference type="EMBL" id="PJA55701.1"/>
    </source>
</evidence>
<keyword evidence="6 8" id="KW-1133">Transmembrane helix</keyword>
<dbReference type="EMBL" id="PFWL01000095">
    <property type="protein sequence ID" value="PJA55701.1"/>
    <property type="molecule type" value="Genomic_DNA"/>
</dbReference>
<gene>
    <name evidence="11" type="ORF">CO165_02180</name>
</gene>
<evidence type="ECO:0000259" key="9">
    <source>
        <dbReference type="PROSITE" id="PS50893"/>
    </source>
</evidence>
<dbReference type="PROSITE" id="PS50893">
    <property type="entry name" value="ABC_TRANSPORTER_2"/>
    <property type="match status" value="1"/>
</dbReference>
<dbReference type="InterPro" id="IPR011527">
    <property type="entry name" value="ABC1_TM_dom"/>
</dbReference>
<keyword evidence="2" id="KW-0813">Transport</keyword>
<feature type="non-terminal residue" evidence="11">
    <location>
        <position position="588"/>
    </location>
</feature>
<feature type="transmembrane region" description="Helical" evidence="8">
    <location>
        <begin position="60"/>
        <end position="78"/>
    </location>
</feature>
<feature type="domain" description="ABC transporter" evidence="9">
    <location>
        <begin position="350"/>
        <end position="586"/>
    </location>
</feature>
<dbReference type="Pfam" id="PF00005">
    <property type="entry name" value="ABC_tran"/>
    <property type="match status" value="1"/>
</dbReference>
<dbReference type="Gene3D" id="3.40.50.300">
    <property type="entry name" value="P-loop containing nucleotide triphosphate hydrolases"/>
    <property type="match status" value="1"/>
</dbReference>
<keyword evidence="5 11" id="KW-0067">ATP-binding</keyword>
<dbReference type="PROSITE" id="PS50929">
    <property type="entry name" value="ABC_TM1F"/>
    <property type="match status" value="1"/>
</dbReference>
<dbReference type="GO" id="GO:0140359">
    <property type="term" value="F:ABC-type transporter activity"/>
    <property type="evidence" value="ECO:0007669"/>
    <property type="project" value="InterPro"/>
</dbReference>
<evidence type="ECO:0000256" key="2">
    <source>
        <dbReference type="ARBA" id="ARBA00022448"/>
    </source>
</evidence>
<dbReference type="FunFam" id="3.40.50.300:FF:000604">
    <property type="entry name" value="ABC transporter B family member 28"/>
    <property type="match status" value="1"/>
</dbReference>
<dbReference type="GO" id="GO:0005886">
    <property type="term" value="C:plasma membrane"/>
    <property type="evidence" value="ECO:0007669"/>
    <property type="project" value="UniProtKB-SubCell"/>
</dbReference>
<dbReference type="GO" id="GO:0005524">
    <property type="term" value="F:ATP binding"/>
    <property type="evidence" value="ECO:0007669"/>
    <property type="project" value="UniProtKB-KW"/>
</dbReference>
<dbReference type="Gene3D" id="1.20.1560.10">
    <property type="entry name" value="ABC transporter type 1, transmembrane domain"/>
    <property type="match status" value="1"/>
</dbReference>
<feature type="transmembrane region" description="Helical" evidence="8">
    <location>
        <begin position="27"/>
        <end position="48"/>
    </location>
</feature>
<evidence type="ECO:0000259" key="10">
    <source>
        <dbReference type="PROSITE" id="PS50929"/>
    </source>
</evidence>
<dbReference type="PANTHER" id="PTHR24221">
    <property type="entry name" value="ATP-BINDING CASSETTE SUB-FAMILY B"/>
    <property type="match status" value="1"/>
</dbReference>
<dbReference type="SUPFAM" id="SSF52540">
    <property type="entry name" value="P-loop containing nucleoside triphosphate hydrolases"/>
    <property type="match status" value="1"/>
</dbReference>
<evidence type="ECO:0000256" key="8">
    <source>
        <dbReference type="SAM" id="Phobius"/>
    </source>
</evidence>
<feature type="transmembrane region" description="Helical" evidence="8">
    <location>
        <begin position="167"/>
        <end position="184"/>
    </location>
</feature>
<sequence>MNKELSEIILGFKRTVGLMEKPEKNSLIFATLLMLITGFLTNLPAVILGKLVDKLVGKNIQFAIVLPFIGLIILIIIIREVLTILRKYLVENIATQTEKKQTILIIDHLLKTDVSFFNEQQIGALHGRIFRSIQGLIQIIKLGFLEFFPTFFTAAAAIFIAFSQKPILATIMTLVIPTGLFIVIKQISSQKGIRVFLIRGKEKIDGTVVETFGGIETVRALNTEEQEVLKVEQVAEELRKKEIRHHIFMALFDSGKYLNEGFFYILVISFAILLSTQKIISQGDILVYSILFLSITGPLKEIHRILDQTHESSILVNDLYGLLNEPVDESFKPSYSERSIIYSAKDNLTLRVEGLSFFYHKKNNLILDNVSFKIKTGEKIGIVGVSGSGKSTLIRIFLRLIHNYSGKIYLFDKNLKDISRKEISNKIAYVPQKTYIFSGTIEENITYGYIGKISLKKIIYAAKKANIYDEIINSLGGLKGRVSENGNNLSGGQKQRLAIARLILKSPELFIFDEATSALDNTNEAIIQKNIEQLFKNKTIITIAHRLTTLKNSNRILVFEKGKIIQVGNFEELSHQSGLFQNLLIQKS</sequence>
<evidence type="ECO:0000256" key="4">
    <source>
        <dbReference type="ARBA" id="ARBA00022741"/>
    </source>
</evidence>
<name>A0A2M7XY89_9BACT</name>
<keyword evidence="3 8" id="KW-0812">Transmembrane</keyword>